<comment type="caution">
    <text evidence="2">The sequence shown here is derived from an EMBL/GenBank/DDBJ whole genome shotgun (WGS) entry which is preliminary data.</text>
</comment>
<dbReference type="InterPro" id="IPR050055">
    <property type="entry name" value="EF-Tu_GTPase"/>
</dbReference>
<keyword evidence="3" id="KW-1185">Reference proteome</keyword>
<dbReference type="RefSeq" id="WP_048101341.1">
    <property type="nucleotide sequence ID" value="NZ_LKBH01000141.1"/>
</dbReference>
<accession>A0A0Q1B5R9</accession>
<reference evidence="2 3" key="1">
    <citation type="submission" date="2015-09" db="EMBL/GenBank/DDBJ databases">
        <title>Heavy metals and arsenic resistance mechanisms in polyextremophilic archaea of the family Ferroplasmaceae.</title>
        <authorList>
            <person name="Bulaev A.G."/>
            <person name="Kanygina A.V."/>
        </authorList>
    </citation>
    <scope>NUCLEOTIDE SEQUENCE [LARGE SCALE GENOMIC DNA]</scope>
    <source>
        <strain evidence="2 3">BH2</strain>
    </source>
</reference>
<dbReference type="GO" id="GO:0001514">
    <property type="term" value="P:selenocysteine incorporation"/>
    <property type="evidence" value="ECO:0007669"/>
    <property type="project" value="TreeGrafter"/>
</dbReference>
<dbReference type="InterPro" id="IPR004161">
    <property type="entry name" value="EFTu-like_2"/>
</dbReference>
<protein>
    <submittedName>
        <fullName evidence="2">GTPase</fullName>
    </submittedName>
</protein>
<dbReference type="InterPro" id="IPR009000">
    <property type="entry name" value="Transl_B-barrel_sf"/>
</dbReference>
<dbReference type="SUPFAM" id="SSF50447">
    <property type="entry name" value="Translation proteins"/>
    <property type="match status" value="1"/>
</dbReference>
<evidence type="ECO:0000313" key="2">
    <source>
        <dbReference type="EMBL" id="KQB35395.1"/>
    </source>
</evidence>
<dbReference type="Pfam" id="PF03144">
    <property type="entry name" value="GTP_EFTU_D2"/>
    <property type="match status" value="1"/>
</dbReference>
<proteinExistence type="predicted"/>
<dbReference type="AlphaFoldDB" id="A0A0Q1B5R9"/>
<evidence type="ECO:0000313" key="3">
    <source>
        <dbReference type="Proteomes" id="UP000050301"/>
    </source>
</evidence>
<dbReference type="GO" id="GO:0003746">
    <property type="term" value="F:translation elongation factor activity"/>
    <property type="evidence" value="ECO:0007669"/>
    <property type="project" value="TreeGrafter"/>
</dbReference>
<dbReference type="CDD" id="cd03696">
    <property type="entry name" value="SelB_II"/>
    <property type="match status" value="1"/>
</dbReference>
<dbReference type="GO" id="GO:0005525">
    <property type="term" value="F:GTP binding"/>
    <property type="evidence" value="ECO:0007669"/>
    <property type="project" value="InterPro"/>
</dbReference>
<dbReference type="PANTHER" id="PTHR43721">
    <property type="entry name" value="ELONGATION FACTOR TU-RELATED"/>
    <property type="match status" value="1"/>
</dbReference>
<sequence>MESLNIFTYNAQEYIREIAKAGTNSDITLYHRKDGDRIFTFIEPSKYPDKLSSLTDSIFPADIAVISGKNLDKHFGEVIVALDLMGKKNGFIISDEDKKDIIKKIISNTNLRNYNIFTGRPMELVDQLSDVIPERKLNGNYTLIDHFFKVRGVGTVALGFVLSGEIKKHDKLIISDIDKEIEIKSIQMNDVDVESASTGSRVGLALKNIEPESMSRGMLLSDKPFEYKTEISGNINIHSSVKNRPENSYEAFVSDMMRYQRGRVENNKIILDKKIPVIKNNIVLSNNNIIPRVFATLNF</sequence>
<organism evidence="2 3">
    <name type="scientific">Acidiplasma cupricumulans</name>
    <dbReference type="NCBI Taxonomy" id="312540"/>
    <lineage>
        <taxon>Archaea</taxon>
        <taxon>Methanobacteriati</taxon>
        <taxon>Thermoplasmatota</taxon>
        <taxon>Thermoplasmata</taxon>
        <taxon>Thermoplasmatales</taxon>
        <taxon>Ferroplasmaceae</taxon>
        <taxon>Acidiplasma</taxon>
    </lineage>
</organism>
<dbReference type="PANTHER" id="PTHR43721:SF11">
    <property type="entry name" value="SELENOCYSTEINE-SPECIFIC ELONGATION FACTOR"/>
    <property type="match status" value="1"/>
</dbReference>
<dbReference type="Gene3D" id="2.40.30.10">
    <property type="entry name" value="Translation factors"/>
    <property type="match status" value="1"/>
</dbReference>
<dbReference type="EMBL" id="LKBH01000141">
    <property type="protein sequence ID" value="KQB35395.1"/>
    <property type="molecule type" value="Genomic_DNA"/>
</dbReference>
<dbReference type="Gene3D" id="3.40.50.300">
    <property type="entry name" value="P-loop containing nucleotide triphosphate hydrolases"/>
    <property type="match status" value="1"/>
</dbReference>
<dbReference type="Proteomes" id="UP000050301">
    <property type="component" value="Unassembled WGS sequence"/>
</dbReference>
<gene>
    <name evidence="2" type="ORF">AOG55_06905</name>
</gene>
<evidence type="ECO:0000259" key="1">
    <source>
        <dbReference type="Pfam" id="PF03144"/>
    </source>
</evidence>
<feature type="domain" description="Translation elongation factor EFTu-like" evidence="1">
    <location>
        <begin position="154"/>
        <end position="220"/>
    </location>
</feature>
<dbReference type="InParanoid" id="A0A0Q1B5R9"/>
<name>A0A0Q1B5R9_9ARCH</name>
<dbReference type="InterPro" id="IPR027417">
    <property type="entry name" value="P-loop_NTPase"/>
</dbReference>